<protein>
    <recommendedName>
        <fullName evidence="5">Flavin reductase like domain-containing protein</fullName>
    </recommendedName>
</protein>
<comment type="cofactor">
    <cofactor evidence="1">
        <name>FMN</name>
        <dbReference type="ChEBI" id="CHEBI:58210"/>
    </cofactor>
</comment>
<gene>
    <name evidence="6" type="ORF">JAAARDRAFT_525326</name>
</gene>
<evidence type="ECO:0000256" key="4">
    <source>
        <dbReference type="ARBA" id="ARBA00038054"/>
    </source>
</evidence>
<dbReference type="PANTHER" id="PTHR33798:SF5">
    <property type="entry name" value="FLAVIN REDUCTASE LIKE DOMAIN-CONTAINING PROTEIN"/>
    <property type="match status" value="1"/>
</dbReference>
<evidence type="ECO:0000256" key="3">
    <source>
        <dbReference type="ARBA" id="ARBA00022643"/>
    </source>
</evidence>
<dbReference type="HOGENOM" id="CLU_059021_3_0_1"/>
<name>A0A067QH12_9AGAM</name>
<evidence type="ECO:0000313" key="7">
    <source>
        <dbReference type="Proteomes" id="UP000027265"/>
    </source>
</evidence>
<accession>A0A067QH12</accession>
<dbReference type="Pfam" id="PF01613">
    <property type="entry name" value="Flavin_Reduct"/>
    <property type="match status" value="1"/>
</dbReference>
<dbReference type="InParanoid" id="A0A067QH12"/>
<keyword evidence="7" id="KW-1185">Reference proteome</keyword>
<sequence>MSIPAFKPDSFTYTDSPNPSWSYGQPVASSPVGKEWLKGEDEGWKLVNAETENPGSLYALMVSGIVPRPVAFVSSISEDGVENLSPFSWFNMVTHSPPVVSISFASKSPSSLKDTAQNIISNPSAGFTVNIISEPFVEGANATAVDAPAEVSEWGVSGLTKEASLKVKAARVKESAFSMECELLQSIPITHPETGISTTTLILGLVKYIHVRNDVLTPKGTVDPAKLKAVSRLGDISYARVGDAFRLGRPAWKDEGERILAEVGGRNGERN</sequence>
<evidence type="ECO:0000256" key="1">
    <source>
        <dbReference type="ARBA" id="ARBA00001917"/>
    </source>
</evidence>
<dbReference type="AlphaFoldDB" id="A0A067QH12"/>
<dbReference type="GO" id="GO:0010181">
    <property type="term" value="F:FMN binding"/>
    <property type="evidence" value="ECO:0007669"/>
    <property type="project" value="InterPro"/>
</dbReference>
<feature type="domain" description="Flavin reductase like" evidence="5">
    <location>
        <begin position="63"/>
        <end position="225"/>
    </location>
</feature>
<dbReference type="OrthoDB" id="298012at2759"/>
<evidence type="ECO:0000259" key="5">
    <source>
        <dbReference type="SMART" id="SM00903"/>
    </source>
</evidence>
<keyword evidence="2" id="KW-0285">Flavoprotein</keyword>
<dbReference type="SUPFAM" id="SSF50475">
    <property type="entry name" value="FMN-binding split barrel"/>
    <property type="match status" value="1"/>
</dbReference>
<dbReference type="PANTHER" id="PTHR33798">
    <property type="entry name" value="FLAVOPROTEIN OXYGENASE"/>
    <property type="match status" value="1"/>
</dbReference>
<dbReference type="SMART" id="SM00903">
    <property type="entry name" value="Flavin_Reduct"/>
    <property type="match status" value="1"/>
</dbReference>
<dbReference type="Gene3D" id="2.30.110.10">
    <property type="entry name" value="Electron Transport, Fmn-binding Protein, Chain A"/>
    <property type="match status" value="1"/>
</dbReference>
<comment type="similarity">
    <text evidence="4">Belongs to the flavoredoxin family.</text>
</comment>
<dbReference type="InterPro" id="IPR012349">
    <property type="entry name" value="Split_barrel_FMN-bd"/>
</dbReference>
<organism evidence="6 7">
    <name type="scientific">Jaapia argillacea MUCL 33604</name>
    <dbReference type="NCBI Taxonomy" id="933084"/>
    <lineage>
        <taxon>Eukaryota</taxon>
        <taxon>Fungi</taxon>
        <taxon>Dikarya</taxon>
        <taxon>Basidiomycota</taxon>
        <taxon>Agaricomycotina</taxon>
        <taxon>Agaricomycetes</taxon>
        <taxon>Agaricomycetidae</taxon>
        <taxon>Jaapiales</taxon>
        <taxon>Jaapiaceae</taxon>
        <taxon>Jaapia</taxon>
    </lineage>
</organism>
<proteinExistence type="inferred from homology"/>
<evidence type="ECO:0000313" key="6">
    <source>
        <dbReference type="EMBL" id="KDQ61886.1"/>
    </source>
</evidence>
<dbReference type="InterPro" id="IPR002563">
    <property type="entry name" value="Flavin_Rdtase-like_dom"/>
</dbReference>
<reference evidence="7" key="1">
    <citation type="journal article" date="2014" name="Proc. Natl. Acad. Sci. U.S.A.">
        <title>Extensive sampling of basidiomycete genomes demonstrates inadequacy of the white-rot/brown-rot paradigm for wood decay fungi.</title>
        <authorList>
            <person name="Riley R."/>
            <person name="Salamov A.A."/>
            <person name="Brown D.W."/>
            <person name="Nagy L.G."/>
            <person name="Floudas D."/>
            <person name="Held B.W."/>
            <person name="Levasseur A."/>
            <person name="Lombard V."/>
            <person name="Morin E."/>
            <person name="Otillar R."/>
            <person name="Lindquist E.A."/>
            <person name="Sun H."/>
            <person name="LaButti K.M."/>
            <person name="Schmutz J."/>
            <person name="Jabbour D."/>
            <person name="Luo H."/>
            <person name="Baker S.E."/>
            <person name="Pisabarro A.G."/>
            <person name="Walton J.D."/>
            <person name="Blanchette R.A."/>
            <person name="Henrissat B."/>
            <person name="Martin F."/>
            <person name="Cullen D."/>
            <person name="Hibbett D.S."/>
            <person name="Grigoriev I.V."/>
        </authorList>
    </citation>
    <scope>NUCLEOTIDE SEQUENCE [LARGE SCALE GENOMIC DNA]</scope>
    <source>
        <strain evidence="7">MUCL 33604</strain>
    </source>
</reference>
<evidence type="ECO:0000256" key="2">
    <source>
        <dbReference type="ARBA" id="ARBA00022630"/>
    </source>
</evidence>
<dbReference type="Proteomes" id="UP000027265">
    <property type="component" value="Unassembled WGS sequence"/>
</dbReference>
<keyword evidence="3" id="KW-0288">FMN</keyword>
<dbReference type="EMBL" id="KL197712">
    <property type="protein sequence ID" value="KDQ61886.1"/>
    <property type="molecule type" value="Genomic_DNA"/>
</dbReference>